<reference evidence="3 5" key="1">
    <citation type="journal article" date="2014" name="Genome Announc.">
        <title>Draft Genome Sequence of Bacillus alcalophilus AV1934, a Classic Alkaliphile Isolated from Human Feces in 1934.</title>
        <authorList>
            <person name="Attie O."/>
            <person name="Jayaprakash A."/>
            <person name="Shah H."/>
            <person name="Paulsen I.T."/>
            <person name="Morino M."/>
            <person name="Takahashi Y."/>
            <person name="Narumi I."/>
            <person name="Sachidanandam R."/>
            <person name="Satoh K."/>
            <person name="Ito M."/>
            <person name="Krulwich T.A."/>
        </authorList>
    </citation>
    <scope>NUCLEOTIDE SEQUENCE [LARGE SCALE GENOMIC DNA]</scope>
    <source>
        <strain evidence="3 5">AV1934</strain>
    </source>
</reference>
<dbReference type="eggNOG" id="COG3547">
    <property type="taxonomic scope" value="Bacteria"/>
</dbReference>
<dbReference type="PANTHER" id="PTHR33055">
    <property type="entry name" value="TRANSPOSASE FOR INSERTION SEQUENCE ELEMENT IS1111A"/>
    <property type="match status" value="1"/>
</dbReference>
<dbReference type="GO" id="GO:0006313">
    <property type="term" value="P:DNA transposition"/>
    <property type="evidence" value="ECO:0007669"/>
    <property type="project" value="InterPro"/>
</dbReference>
<proteinExistence type="predicted"/>
<dbReference type="GO" id="GO:0004803">
    <property type="term" value="F:transposase activity"/>
    <property type="evidence" value="ECO:0007669"/>
    <property type="project" value="InterPro"/>
</dbReference>
<dbReference type="EMBL" id="ALPT02000153">
    <property type="protein sequence ID" value="KGA95475.1"/>
    <property type="molecule type" value="Genomic_DNA"/>
</dbReference>
<dbReference type="PANTHER" id="PTHR33055:SF15">
    <property type="entry name" value="TRANSPOSASE-RELATED"/>
    <property type="match status" value="1"/>
</dbReference>
<dbReference type="NCBIfam" id="NF033542">
    <property type="entry name" value="transpos_IS110"/>
    <property type="match status" value="1"/>
</dbReference>
<sequence length="409" mass="47026">MKLFVGIDVSSQDMKACIMGPDGETLGSPIVQNNLTGASYLRDQIMHFAKKLMPQDIQIGLESTSVYSWHPAMFFHEDQGLQGFHTKVYTINPKLIKKFKEAYVDLDKNDHIDAWIIADRLRFGRLPLTSVMQEQYIALQRLTRMRYHLVHNLTREKQYFLQHLFYKCSSFTTEVESSVFGNAILELLLEQYSLDEIGSMNVDELAHFLQEKARNRFADAECIARSIQKAARSSYRLSKCVEDSIDILLATSIESIRSITKQIKELDKAISKVLDGIPNTLQTIPGIGPVYCAGILAELGSIERFKDQASVAKYAGLVWSKHQSGKFQAEETKMIRSGNRYLRFYLVEAANSVKRFDDEFHAYYQKKYQEVPKHKHKRALVLTARKLVRLVDALLRNDQIYTPRRKVNN</sequence>
<feature type="domain" description="Transposase IS110-like N-terminal" evidence="1">
    <location>
        <begin position="5"/>
        <end position="164"/>
    </location>
</feature>
<evidence type="ECO:0000313" key="6">
    <source>
        <dbReference type="Proteomes" id="UP000297014"/>
    </source>
</evidence>
<dbReference type="GO" id="GO:0003677">
    <property type="term" value="F:DNA binding"/>
    <property type="evidence" value="ECO:0007669"/>
    <property type="project" value="InterPro"/>
</dbReference>
<evidence type="ECO:0000313" key="5">
    <source>
        <dbReference type="Proteomes" id="UP000002754"/>
    </source>
</evidence>
<protein>
    <submittedName>
        <fullName evidence="3 4">Transposase</fullName>
    </submittedName>
</protein>
<dbReference type="InterPro" id="IPR002525">
    <property type="entry name" value="Transp_IS110-like_N"/>
</dbReference>
<dbReference type="EMBL" id="JALP01000088">
    <property type="protein sequence ID" value="THG91114.1"/>
    <property type="molecule type" value="Genomic_DNA"/>
</dbReference>
<dbReference type="OrthoDB" id="9790935at2"/>
<organism evidence="3 5">
    <name type="scientific">Alkalihalobacillus alcalophilus ATCC 27647 = CGMCC 1.3604</name>
    <dbReference type="NCBI Taxonomy" id="1218173"/>
    <lineage>
        <taxon>Bacteria</taxon>
        <taxon>Bacillati</taxon>
        <taxon>Bacillota</taxon>
        <taxon>Bacilli</taxon>
        <taxon>Bacillales</taxon>
        <taxon>Bacillaceae</taxon>
        <taxon>Alkalihalobacillus</taxon>
    </lineage>
</organism>
<dbReference type="RefSeq" id="WP_004427085.1">
    <property type="nucleotide sequence ID" value="NZ_ALPT02000153.1"/>
</dbReference>
<dbReference type="Pfam" id="PF02371">
    <property type="entry name" value="Transposase_20"/>
    <property type="match status" value="1"/>
</dbReference>
<dbReference type="InterPro" id="IPR003346">
    <property type="entry name" value="Transposase_20"/>
</dbReference>
<accession>A0A094X9M6</accession>
<dbReference type="Proteomes" id="UP000297014">
    <property type="component" value="Unassembled WGS sequence"/>
</dbReference>
<evidence type="ECO:0000313" key="4">
    <source>
        <dbReference type="EMBL" id="THG91114.1"/>
    </source>
</evidence>
<dbReference type="AlphaFoldDB" id="A0A094X9M6"/>
<dbReference type="STRING" id="1218173.BALCAV_0222355"/>
<dbReference type="Pfam" id="PF01548">
    <property type="entry name" value="DEDD_Tnp_IS110"/>
    <property type="match status" value="1"/>
</dbReference>
<dbReference type="Proteomes" id="UP000002754">
    <property type="component" value="Unassembled WGS sequence"/>
</dbReference>
<keyword evidence="5" id="KW-1185">Reference proteome</keyword>
<evidence type="ECO:0000313" key="3">
    <source>
        <dbReference type="EMBL" id="KGA95475.1"/>
    </source>
</evidence>
<reference evidence="4 6" key="2">
    <citation type="submission" date="2014-01" db="EMBL/GenBank/DDBJ databases">
        <title>Draft genome sequencing of Bacillus alcalophilus CGMCC 1.3604.</title>
        <authorList>
            <person name="Yang J."/>
            <person name="Diao L."/>
            <person name="Yang S."/>
        </authorList>
    </citation>
    <scope>NUCLEOTIDE SEQUENCE [LARGE SCALE GENOMIC DNA]</scope>
    <source>
        <strain evidence="4 6">CGMCC 1.3604</strain>
    </source>
</reference>
<feature type="domain" description="Transposase IS116/IS110/IS902 C-terminal" evidence="2">
    <location>
        <begin position="280"/>
        <end position="365"/>
    </location>
</feature>
<evidence type="ECO:0000259" key="1">
    <source>
        <dbReference type="Pfam" id="PF01548"/>
    </source>
</evidence>
<dbReference type="InterPro" id="IPR047650">
    <property type="entry name" value="Transpos_IS110"/>
</dbReference>
<name>A0A094X9M6_ALKAL</name>
<evidence type="ECO:0000259" key="2">
    <source>
        <dbReference type="Pfam" id="PF02371"/>
    </source>
</evidence>
<comment type="caution">
    <text evidence="3">The sequence shown here is derived from an EMBL/GenBank/DDBJ whole genome shotgun (WGS) entry which is preliminary data.</text>
</comment>
<gene>
    <name evidence="4" type="ORF">AJ85_06865</name>
    <name evidence="3" type="ORF">BALCAV_0222355</name>
</gene>